<dbReference type="InterPro" id="IPR041664">
    <property type="entry name" value="AAA_16"/>
</dbReference>
<dbReference type="SUPFAM" id="SSF52540">
    <property type="entry name" value="P-loop containing nucleoside triphosphate hydrolases"/>
    <property type="match status" value="1"/>
</dbReference>
<gene>
    <name evidence="2" type="ORF">C8A05DRAFT_15610</name>
</gene>
<dbReference type="InterPro" id="IPR027417">
    <property type="entry name" value="P-loop_NTPase"/>
</dbReference>
<reference evidence="2" key="1">
    <citation type="journal article" date="2023" name="Mol. Phylogenet. Evol.">
        <title>Genome-scale phylogeny and comparative genomics of the fungal order Sordariales.</title>
        <authorList>
            <person name="Hensen N."/>
            <person name="Bonometti L."/>
            <person name="Westerberg I."/>
            <person name="Brannstrom I.O."/>
            <person name="Guillou S."/>
            <person name="Cros-Aarteil S."/>
            <person name="Calhoun S."/>
            <person name="Haridas S."/>
            <person name="Kuo A."/>
            <person name="Mondo S."/>
            <person name="Pangilinan J."/>
            <person name="Riley R."/>
            <person name="LaButti K."/>
            <person name="Andreopoulos B."/>
            <person name="Lipzen A."/>
            <person name="Chen C."/>
            <person name="Yan M."/>
            <person name="Daum C."/>
            <person name="Ng V."/>
            <person name="Clum A."/>
            <person name="Steindorff A."/>
            <person name="Ohm R.A."/>
            <person name="Martin F."/>
            <person name="Silar P."/>
            <person name="Natvig D.O."/>
            <person name="Lalanne C."/>
            <person name="Gautier V."/>
            <person name="Ament-Velasquez S.L."/>
            <person name="Kruys A."/>
            <person name="Hutchinson M.I."/>
            <person name="Powell A.J."/>
            <person name="Barry K."/>
            <person name="Miller A.N."/>
            <person name="Grigoriev I.V."/>
            <person name="Debuchy R."/>
            <person name="Gladieux P."/>
            <person name="Hiltunen Thoren M."/>
            <person name="Johannesson H."/>
        </authorList>
    </citation>
    <scope>NUCLEOTIDE SEQUENCE</scope>
    <source>
        <strain evidence="2">CBS 103.79</strain>
    </source>
</reference>
<dbReference type="Pfam" id="PF13191">
    <property type="entry name" value="AAA_16"/>
    <property type="match status" value="1"/>
</dbReference>
<keyword evidence="2" id="KW-0378">Hydrolase</keyword>
<proteinExistence type="predicted"/>
<evidence type="ECO:0000259" key="1">
    <source>
        <dbReference type="Pfam" id="PF13191"/>
    </source>
</evidence>
<dbReference type="PRINTS" id="PR00364">
    <property type="entry name" value="DISEASERSIST"/>
</dbReference>
<accession>A0AAN6MK15</accession>
<comment type="caution">
    <text evidence="2">The sequence shown here is derived from an EMBL/GenBank/DDBJ whole genome shotgun (WGS) entry which is preliminary data.</text>
</comment>
<dbReference type="PANTHER" id="PTHR35205:SF1">
    <property type="entry name" value="ZU5 DOMAIN-CONTAINING PROTEIN"/>
    <property type="match status" value="1"/>
</dbReference>
<organism evidence="2 3">
    <name type="scientific">Staphylotrichum tortipilum</name>
    <dbReference type="NCBI Taxonomy" id="2831512"/>
    <lineage>
        <taxon>Eukaryota</taxon>
        <taxon>Fungi</taxon>
        <taxon>Dikarya</taxon>
        <taxon>Ascomycota</taxon>
        <taxon>Pezizomycotina</taxon>
        <taxon>Sordariomycetes</taxon>
        <taxon>Sordariomycetidae</taxon>
        <taxon>Sordariales</taxon>
        <taxon>Chaetomiaceae</taxon>
        <taxon>Staphylotrichum</taxon>
    </lineage>
</organism>
<protein>
    <submittedName>
        <fullName evidence="2">P-loop containing nucleoside triphosphate hydrolase protein</fullName>
    </submittedName>
</protein>
<sequence length="348" mass="37528">MVYQRAAAYALSDNIGVHPSPSFVQVEEQHPAGSIDDSTLSVEHRASTPTRDHFLVPQNRRFYGREEILAAVRKTLHPQEHSTGISMCTLYGLGGVGKTEIALEYARSCSEESVGYAIVWYIDAQSPTSIAISYSSIVRRLGLTTSTEPSVHVGIIMECLRRMGKSTAQQSWLLVFDNFDPDSTNGHGSVLITSRRPPENPKTAIQVAPFATDEGAHFFLSLLDRSDSAEGEMTSAVALAKALGSLPLALESAASYINTTQTSVTIYLEKFKMLSQRPPSGVTPGPVYRSIPLLDEVFAPAVAGLSSQATTLLQLLAFLDPDGLDERLLLTEAVTPNDAIGASDSQSL</sequence>
<evidence type="ECO:0000313" key="3">
    <source>
        <dbReference type="Proteomes" id="UP001303889"/>
    </source>
</evidence>
<keyword evidence="3" id="KW-1185">Reference proteome</keyword>
<dbReference type="Proteomes" id="UP001303889">
    <property type="component" value="Unassembled WGS sequence"/>
</dbReference>
<dbReference type="Gene3D" id="3.40.50.300">
    <property type="entry name" value="P-loop containing nucleotide triphosphate hydrolases"/>
    <property type="match status" value="1"/>
</dbReference>
<evidence type="ECO:0000313" key="2">
    <source>
        <dbReference type="EMBL" id="KAK3902317.1"/>
    </source>
</evidence>
<dbReference type="AlphaFoldDB" id="A0AAN6MK15"/>
<dbReference type="GO" id="GO:0016787">
    <property type="term" value="F:hydrolase activity"/>
    <property type="evidence" value="ECO:0007669"/>
    <property type="project" value="UniProtKB-KW"/>
</dbReference>
<reference evidence="2" key="2">
    <citation type="submission" date="2023-05" db="EMBL/GenBank/DDBJ databases">
        <authorList>
            <consortium name="Lawrence Berkeley National Laboratory"/>
            <person name="Steindorff A."/>
            <person name="Hensen N."/>
            <person name="Bonometti L."/>
            <person name="Westerberg I."/>
            <person name="Brannstrom I.O."/>
            <person name="Guillou S."/>
            <person name="Cros-Aarteil S."/>
            <person name="Calhoun S."/>
            <person name="Haridas S."/>
            <person name="Kuo A."/>
            <person name="Mondo S."/>
            <person name="Pangilinan J."/>
            <person name="Riley R."/>
            <person name="Labutti K."/>
            <person name="Andreopoulos B."/>
            <person name="Lipzen A."/>
            <person name="Chen C."/>
            <person name="Yanf M."/>
            <person name="Daum C."/>
            <person name="Ng V."/>
            <person name="Clum A."/>
            <person name="Ohm R."/>
            <person name="Martin F."/>
            <person name="Silar P."/>
            <person name="Natvig D."/>
            <person name="Lalanne C."/>
            <person name="Gautier V."/>
            <person name="Ament-Velasquez S.L."/>
            <person name="Kruys A."/>
            <person name="Hutchinson M.I."/>
            <person name="Powell A.J."/>
            <person name="Barry K."/>
            <person name="Miller A.N."/>
            <person name="Grigoriev I.V."/>
            <person name="Debuchy R."/>
            <person name="Gladieux P."/>
            <person name="Thoren M.H."/>
            <person name="Johannesson H."/>
        </authorList>
    </citation>
    <scope>NUCLEOTIDE SEQUENCE</scope>
    <source>
        <strain evidence="2">CBS 103.79</strain>
    </source>
</reference>
<dbReference type="EMBL" id="MU855518">
    <property type="protein sequence ID" value="KAK3902317.1"/>
    <property type="molecule type" value="Genomic_DNA"/>
</dbReference>
<dbReference type="PANTHER" id="PTHR35205">
    <property type="entry name" value="NB-ARC AND TPR DOMAIN PROTEIN"/>
    <property type="match status" value="1"/>
</dbReference>
<name>A0AAN6MK15_9PEZI</name>
<feature type="domain" description="Orc1-like AAA ATPase" evidence="1">
    <location>
        <begin position="61"/>
        <end position="141"/>
    </location>
</feature>